<keyword evidence="4" id="KW-1185">Reference proteome</keyword>
<dbReference type="PANTHER" id="PTHR34386">
    <property type="entry name" value="GLUTAREDOXIN"/>
    <property type="match status" value="1"/>
</dbReference>
<organism evidence="3 4">
    <name type="scientific">Litoribrevibacter euphylliae</name>
    <dbReference type="NCBI Taxonomy" id="1834034"/>
    <lineage>
        <taxon>Bacteria</taxon>
        <taxon>Pseudomonadati</taxon>
        <taxon>Pseudomonadota</taxon>
        <taxon>Gammaproteobacteria</taxon>
        <taxon>Oceanospirillales</taxon>
        <taxon>Oceanospirillaceae</taxon>
        <taxon>Litoribrevibacter</taxon>
    </lineage>
</organism>
<dbReference type="EMBL" id="JBHRSZ010000010">
    <property type="protein sequence ID" value="MFC3153568.1"/>
    <property type="molecule type" value="Genomic_DNA"/>
</dbReference>
<sequence>MLNKISKLVICILFTTCITPVSANSERQNKVIIFTQAFCPACIHAKQYMEEQNIDYIELDIETNPKALEVFKQINGRGTPLFVINKKMAYGFDPAFIEANLYK</sequence>
<dbReference type="PROSITE" id="PS51354">
    <property type="entry name" value="GLUTAREDOXIN_2"/>
    <property type="match status" value="1"/>
</dbReference>
<feature type="chain" id="PRO_5047027704" evidence="1">
    <location>
        <begin position="24"/>
        <end position="103"/>
    </location>
</feature>
<dbReference type="PANTHER" id="PTHR34386:SF1">
    <property type="entry name" value="GLUTAREDOXIN-LIKE PROTEIN NRDH"/>
    <property type="match status" value="1"/>
</dbReference>
<dbReference type="InterPro" id="IPR051548">
    <property type="entry name" value="Grx-like_ET"/>
</dbReference>
<dbReference type="InterPro" id="IPR002109">
    <property type="entry name" value="Glutaredoxin"/>
</dbReference>
<feature type="domain" description="Glutaredoxin" evidence="2">
    <location>
        <begin position="31"/>
        <end position="87"/>
    </location>
</feature>
<proteinExistence type="predicted"/>
<evidence type="ECO:0000313" key="4">
    <source>
        <dbReference type="Proteomes" id="UP001595476"/>
    </source>
</evidence>
<dbReference type="Gene3D" id="3.40.30.10">
    <property type="entry name" value="Glutaredoxin"/>
    <property type="match status" value="1"/>
</dbReference>
<dbReference type="Pfam" id="PF00462">
    <property type="entry name" value="Glutaredoxin"/>
    <property type="match status" value="1"/>
</dbReference>
<comment type="caution">
    <text evidence="3">The sequence shown here is derived from an EMBL/GenBank/DDBJ whole genome shotgun (WGS) entry which is preliminary data.</text>
</comment>
<protein>
    <submittedName>
        <fullName evidence="3">Glutaredoxin family protein</fullName>
    </submittedName>
</protein>
<dbReference type="CDD" id="cd02976">
    <property type="entry name" value="NrdH"/>
    <property type="match status" value="1"/>
</dbReference>
<dbReference type="Proteomes" id="UP001595476">
    <property type="component" value="Unassembled WGS sequence"/>
</dbReference>
<evidence type="ECO:0000256" key="1">
    <source>
        <dbReference type="SAM" id="SignalP"/>
    </source>
</evidence>
<accession>A0ABV7HLJ2</accession>
<dbReference type="SUPFAM" id="SSF52833">
    <property type="entry name" value="Thioredoxin-like"/>
    <property type="match status" value="1"/>
</dbReference>
<evidence type="ECO:0000313" key="3">
    <source>
        <dbReference type="EMBL" id="MFC3153568.1"/>
    </source>
</evidence>
<keyword evidence="1" id="KW-0732">Signal</keyword>
<feature type="signal peptide" evidence="1">
    <location>
        <begin position="1"/>
        <end position="23"/>
    </location>
</feature>
<dbReference type="InterPro" id="IPR036249">
    <property type="entry name" value="Thioredoxin-like_sf"/>
</dbReference>
<reference evidence="4" key="1">
    <citation type="journal article" date="2019" name="Int. J. Syst. Evol. Microbiol.">
        <title>The Global Catalogue of Microorganisms (GCM) 10K type strain sequencing project: providing services to taxonomists for standard genome sequencing and annotation.</title>
        <authorList>
            <consortium name="The Broad Institute Genomics Platform"/>
            <consortium name="The Broad Institute Genome Sequencing Center for Infectious Disease"/>
            <person name="Wu L."/>
            <person name="Ma J."/>
        </authorList>
    </citation>
    <scope>NUCLEOTIDE SEQUENCE [LARGE SCALE GENOMIC DNA]</scope>
    <source>
        <strain evidence="4">KCTC 52438</strain>
    </source>
</reference>
<name>A0ABV7HLJ2_9GAMM</name>
<evidence type="ECO:0000259" key="2">
    <source>
        <dbReference type="Pfam" id="PF00462"/>
    </source>
</evidence>
<gene>
    <name evidence="3" type="ORF">ACFOEK_21190</name>
</gene>
<dbReference type="RefSeq" id="WP_386723489.1">
    <property type="nucleotide sequence ID" value="NZ_JBHRSZ010000010.1"/>
</dbReference>